<organism evidence="1 2">
    <name type="scientific">Rhizoctonia solani 123E</name>
    <dbReference type="NCBI Taxonomy" id="1423351"/>
    <lineage>
        <taxon>Eukaryota</taxon>
        <taxon>Fungi</taxon>
        <taxon>Dikarya</taxon>
        <taxon>Basidiomycota</taxon>
        <taxon>Agaricomycotina</taxon>
        <taxon>Agaricomycetes</taxon>
        <taxon>Cantharellales</taxon>
        <taxon>Ceratobasidiaceae</taxon>
        <taxon>Rhizoctonia</taxon>
    </lineage>
</organism>
<comment type="caution">
    <text evidence="1">The sequence shown here is derived from an EMBL/GenBank/DDBJ whole genome shotgun (WGS) entry which is preliminary data.</text>
</comment>
<gene>
    <name evidence="1" type="ORF">V565_003450</name>
</gene>
<dbReference type="HOGENOM" id="CLU_104312_0_0_1"/>
<accession>A0A074S837</accession>
<keyword evidence="2" id="KW-1185">Reference proteome</keyword>
<reference evidence="1 2" key="1">
    <citation type="submission" date="2013-12" db="EMBL/GenBank/DDBJ databases">
        <authorList>
            <person name="Cubeta M."/>
            <person name="Pakala S."/>
            <person name="Fedorova N."/>
            <person name="Thomas E."/>
            <person name="Dean R."/>
            <person name="Jabaji S."/>
            <person name="Neate S."/>
            <person name="Toda T."/>
            <person name="Tavantzis S."/>
            <person name="Vilgalys R."/>
            <person name="Bharathan N."/>
            <person name="Pakala S."/>
            <person name="Losada L.S."/>
            <person name="Zafar N."/>
            <person name="Nierman W."/>
        </authorList>
    </citation>
    <scope>NUCLEOTIDE SEQUENCE [LARGE SCALE GENOMIC DNA]</scope>
    <source>
        <strain evidence="1 2">123E</strain>
    </source>
</reference>
<sequence>MKKELVGVNPSPFPRRLWQASTTSFDYITMPAPSTIGSTPSPIAVVANHESNDIYWTSPDPRDSGIIGYEGGRPVFWRLATTMAYHNATRTIVFKGVGESSREEEVAWLDWTSVNHLGLATIGDMEVPMSQLVQRGSTFRSRRFVIPDPQDQRVFEWRRDSMFDSMYQLFSADGTLMASFELYAAPQPSSIGPLYAVMRYWYETDDNLMLTSILSLSLIRWIVLHGP</sequence>
<dbReference type="OrthoDB" id="3183898at2759"/>
<dbReference type="EMBL" id="AZST01000004">
    <property type="protein sequence ID" value="KEP55581.1"/>
    <property type="molecule type" value="Genomic_DNA"/>
</dbReference>
<evidence type="ECO:0000313" key="1">
    <source>
        <dbReference type="EMBL" id="KEP55581.1"/>
    </source>
</evidence>
<proteinExistence type="predicted"/>
<protein>
    <submittedName>
        <fullName evidence="1">BTB/POZ domain protein</fullName>
    </submittedName>
</protein>
<dbReference type="AlphaFoldDB" id="A0A074S837"/>
<evidence type="ECO:0000313" key="2">
    <source>
        <dbReference type="Proteomes" id="UP000027456"/>
    </source>
</evidence>
<name>A0A074S837_9AGAM</name>
<dbReference type="Proteomes" id="UP000027456">
    <property type="component" value="Unassembled WGS sequence"/>
</dbReference>